<dbReference type="AlphaFoldDB" id="A0A6G0SWA3"/>
<evidence type="ECO:0000256" key="1">
    <source>
        <dbReference type="SAM" id="MobiDB-lite"/>
    </source>
</evidence>
<evidence type="ECO:0000313" key="3">
    <source>
        <dbReference type="Proteomes" id="UP000475862"/>
    </source>
</evidence>
<gene>
    <name evidence="2" type="ORF">AGLY_017614</name>
</gene>
<proteinExistence type="predicted"/>
<dbReference type="Proteomes" id="UP000475862">
    <property type="component" value="Unassembled WGS sequence"/>
</dbReference>
<feature type="compositionally biased region" description="Basic and acidic residues" evidence="1">
    <location>
        <begin position="13"/>
        <end position="25"/>
    </location>
</feature>
<protein>
    <recommendedName>
        <fullName evidence="4">PiggyBac transposable element-derived protein domain-containing protein</fullName>
    </recommendedName>
</protein>
<feature type="compositionally biased region" description="Low complexity" evidence="1">
    <location>
        <begin position="86"/>
        <end position="96"/>
    </location>
</feature>
<name>A0A6G0SWA3_APHGL</name>
<evidence type="ECO:0000313" key="2">
    <source>
        <dbReference type="EMBL" id="KAE9521981.1"/>
    </source>
</evidence>
<dbReference type="OrthoDB" id="10620920at2759"/>
<organism evidence="2 3">
    <name type="scientific">Aphis glycines</name>
    <name type="common">Soybean aphid</name>
    <dbReference type="NCBI Taxonomy" id="307491"/>
    <lineage>
        <taxon>Eukaryota</taxon>
        <taxon>Metazoa</taxon>
        <taxon>Ecdysozoa</taxon>
        <taxon>Arthropoda</taxon>
        <taxon>Hexapoda</taxon>
        <taxon>Insecta</taxon>
        <taxon>Pterygota</taxon>
        <taxon>Neoptera</taxon>
        <taxon>Paraneoptera</taxon>
        <taxon>Hemiptera</taxon>
        <taxon>Sternorrhyncha</taxon>
        <taxon>Aphidomorpha</taxon>
        <taxon>Aphidoidea</taxon>
        <taxon>Aphididae</taxon>
        <taxon>Aphidini</taxon>
        <taxon>Aphis</taxon>
        <taxon>Aphis</taxon>
    </lineage>
</organism>
<accession>A0A6G0SWA3</accession>
<dbReference type="EMBL" id="VYZN01001734">
    <property type="protein sequence ID" value="KAE9521981.1"/>
    <property type="molecule type" value="Genomic_DNA"/>
</dbReference>
<feature type="region of interest" description="Disordered" evidence="1">
    <location>
        <begin position="86"/>
        <end position="105"/>
    </location>
</feature>
<reference evidence="2 3" key="1">
    <citation type="submission" date="2019-08" db="EMBL/GenBank/DDBJ databases">
        <title>The genome of the soybean aphid Biotype 1, its phylome, world population structure and adaptation to the North American continent.</title>
        <authorList>
            <person name="Giordano R."/>
            <person name="Donthu R.K."/>
            <person name="Hernandez A.G."/>
            <person name="Wright C.L."/>
            <person name="Zimin A.V."/>
        </authorList>
    </citation>
    <scope>NUCLEOTIDE SEQUENCE [LARGE SCALE GENOMIC DNA]</scope>
    <source>
        <tissue evidence="2">Whole aphids</tissue>
    </source>
</reference>
<sequence length="183" mass="20820">MILMSKKSAKRRLSYDDSESSKIDDITPGPSKFTTSRYALNDEELLVLLQNSDFENENFSFDSEDDDDEYIVEEDIEVPLQSPNQSTQYISTSSSSHDLHTGSPSRVIQSQNHQVWTPTPKQAPLIPFVGSTGMLQVPTSDEPIDYFFHLFTDDIFNMIVTETNRQGKLLCSQRTKSKSRIKN</sequence>
<feature type="region of interest" description="Disordered" evidence="1">
    <location>
        <begin position="1"/>
        <end position="30"/>
    </location>
</feature>
<keyword evidence="3" id="KW-1185">Reference proteome</keyword>
<comment type="caution">
    <text evidence="2">The sequence shown here is derived from an EMBL/GenBank/DDBJ whole genome shotgun (WGS) entry which is preliminary data.</text>
</comment>
<evidence type="ECO:0008006" key="4">
    <source>
        <dbReference type="Google" id="ProtNLM"/>
    </source>
</evidence>